<accession>R0E5Y3</accession>
<dbReference type="EMBL" id="APMP01000023">
    <property type="protein sequence ID" value="ENZ80978.1"/>
    <property type="molecule type" value="Genomic_DNA"/>
</dbReference>
<name>R0E5Y3_CAUVI</name>
<organism evidence="1 2">
    <name type="scientific">Caulobacter vibrioides OR37</name>
    <dbReference type="NCBI Taxonomy" id="1292034"/>
    <lineage>
        <taxon>Bacteria</taxon>
        <taxon>Pseudomonadati</taxon>
        <taxon>Pseudomonadota</taxon>
        <taxon>Alphaproteobacteria</taxon>
        <taxon>Caulobacterales</taxon>
        <taxon>Caulobacteraceae</taxon>
        <taxon>Caulobacter</taxon>
    </lineage>
</organism>
<evidence type="ECO:0000313" key="2">
    <source>
        <dbReference type="Proteomes" id="UP000013063"/>
    </source>
</evidence>
<dbReference type="PATRIC" id="fig|1292034.3.peg.3084"/>
<reference evidence="1 2" key="1">
    <citation type="journal article" date="2013" name="Genome Announc.">
        <title>Draft Genome Sequence for Caulobacter sp. Strain OR37, a Bacterium Tolerant to Heavy Metals.</title>
        <authorList>
            <person name="Utturkar S.M."/>
            <person name="Bollmann A."/>
            <person name="Brzoska R.M."/>
            <person name="Klingeman D.M."/>
            <person name="Epstein S.E."/>
            <person name="Palumbo A.V."/>
            <person name="Brown S.D."/>
        </authorList>
    </citation>
    <scope>NUCLEOTIDE SEQUENCE [LARGE SCALE GENOMIC DNA]</scope>
    <source>
        <strain evidence="1 2">OR37</strain>
    </source>
</reference>
<gene>
    <name evidence="1" type="ORF">OR37_03104</name>
</gene>
<protein>
    <recommendedName>
        <fullName evidence="3">SPOR domain-containing protein</fullName>
    </recommendedName>
</protein>
<evidence type="ECO:0000313" key="1">
    <source>
        <dbReference type="EMBL" id="ENZ80978.1"/>
    </source>
</evidence>
<evidence type="ECO:0008006" key="3">
    <source>
        <dbReference type="Google" id="ProtNLM"/>
    </source>
</evidence>
<comment type="caution">
    <text evidence="1">The sequence shown here is derived from an EMBL/GenBank/DDBJ whole genome shotgun (WGS) entry which is preliminary data.</text>
</comment>
<dbReference type="Proteomes" id="UP000013063">
    <property type="component" value="Unassembled WGS sequence"/>
</dbReference>
<dbReference type="AlphaFoldDB" id="R0E5Y3"/>
<dbReference type="STRING" id="1292034.OR37_03104"/>
<proteinExistence type="predicted"/>
<sequence length="71" mass="7971">MDRMTSNFAERYWVIGGRWVDDARHLPWPRVLGPYGDYQAAQASAEDLNASGEPQVRYLVVADAPAPPDRP</sequence>
<keyword evidence="2" id="KW-1185">Reference proteome</keyword>
<dbReference type="RefSeq" id="WP_004621809.1">
    <property type="nucleotide sequence ID" value="NZ_APMP01000023.1"/>
</dbReference>
<dbReference type="OrthoDB" id="9804145at2"/>